<proteinExistence type="predicted"/>
<dbReference type="CDD" id="cd12148">
    <property type="entry name" value="fungal_TF_MHR"/>
    <property type="match status" value="1"/>
</dbReference>
<sequence length="389" mass="42901">MTQPGERSSGLSVTDIEILTLQRAFDLPPRSVGASLIDGFFKYCSPWTPIVDKSLVDDLQSNGSSPLLLNAVFLAGSRVSSNSLVAAAAEDFYRKAKLLFMLGHGRDLLRSIMAVTLLQWFNPLGPEHMSTSTSGFWVRIAAGLAYQVGLHKEPSKQQDKGLRRRMWWTFVDFPAQDSSARLFVSFSSILRLLADLTESIRRKALSTTPRINLENAVYRWVKQLPVEFHLFGRAPKCLMPYNFEARQLPVPYFVTLVILSRRSGAQSRSDSASLLASSFVVGIFEDFLNRDELCHCGPVSTFYALAAGLAQLPGLRYTSLMVTSEESLNIIQLSLKDLSKKWGSADGASAALAAMKRLTLQSPSLGQAPSPVSADFMSFLDDFGPELCK</sequence>
<reference evidence="7 8" key="1">
    <citation type="submission" date="2015-01" db="EMBL/GenBank/DDBJ databases">
        <title>The Genome Sequence of Exophiala xenobiotica CBS118157.</title>
        <authorList>
            <consortium name="The Broad Institute Genomics Platform"/>
            <person name="Cuomo C."/>
            <person name="de Hoog S."/>
            <person name="Gorbushina A."/>
            <person name="Stielow B."/>
            <person name="Teixiera M."/>
            <person name="Abouelleil A."/>
            <person name="Chapman S.B."/>
            <person name="Priest M."/>
            <person name="Young S.K."/>
            <person name="Wortman J."/>
            <person name="Nusbaum C."/>
            <person name="Birren B."/>
        </authorList>
    </citation>
    <scope>NUCLEOTIDE SEQUENCE [LARGE SCALE GENOMIC DNA]</scope>
    <source>
        <strain evidence="7 8">CBS 118157</strain>
    </source>
</reference>
<dbReference type="PANTHER" id="PTHR47171:SF2">
    <property type="entry name" value="TRANSCRIPTION FACTOR, PUTATIVE-RELATED"/>
    <property type="match status" value="1"/>
</dbReference>
<evidence type="ECO:0000256" key="4">
    <source>
        <dbReference type="ARBA" id="ARBA00023163"/>
    </source>
</evidence>
<keyword evidence="5" id="KW-0539">Nucleus</keyword>
<evidence type="ECO:0000256" key="5">
    <source>
        <dbReference type="ARBA" id="ARBA00023242"/>
    </source>
</evidence>
<dbReference type="STRING" id="348802.A0A0D2CWL5"/>
<feature type="domain" description="Xylanolytic transcriptional activator regulatory" evidence="6">
    <location>
        <begin position="38"/>
        <end position="169"/>
    </location>
</feature>
<evidence type="ECO:0000313" key="7">
    <source>
        <dbReference type="EMBL" id="KIW54532.1"/>
    </source>
</evidence>
<name>A0A0D2CWL5_9EURO</name>
<gene>
    <name evidence="7" type="ORF">PV05_06886</name>
</gene>
<dbReference type="RefSeq" id="XP_013315116.1">
    <property type="nucleotide sequence ID" value="XM_013459662.1"/>
</dbReference>
<dbReference type="InterPro" id="IPR007219">
    <property type="entry name" value="XnlR_reg_dom"/>
</dbReference>
<evidence type="ECO:0000256" key="2">
    <source>
        <dbReference type="ARBA" id="ARBA00023015"/>
    </source>
</evidence>
<dbReference type="PANTHER" id="PTHR47171">
    <property type="entry name" value="FARA-RELATED"/>
    <property type="match status" value="1"/>
</dbReference>
<evidence type="ECO:0000259" key="6">
    <source>
        <dbReference type="Pfam" id="PF04082"/>
    </source>
</evidence>
<keyword evidence="4" id="KW-0804">Transcription</keyword>
<dbReference type="GeneID" id="25328794"/>
<keyword evidence="8" id="KW-1185">Reference proteome</keyword>
<dbReference type="HOGENOM" id="CLU_007427_2_2_1"/>
<dbReference type="GO" id="GO:0008270">
    <property type="term" value="F:zinc ion binding"/>
    <property type="evidence" value="ECO:0007669"/>
    <property type="project" value="InterPro"/>
</dbReference>
<dbReference type="Proteomes" id="UP000054342">
    <property type="component" value="Unassembled WGS sequence"/>
</dbReference>
<dbReference type="GO" id="GO:0006351">
    <property type="term" value="P:DNA-templated transcription"/>
    <property type="evidence" value="ECO:0007669"/>
    <property type="project" value="InterPro"/>
</dbReference>
<accession>A0A0D2CWL5</accession>
<dbReference type="AlphaFoldDB" id="A0A0D2CWL5"/>
<protein>
    <recommendedName>
        <fullName evidence="6">Xylanolytic transcriptional activator regulatory domain-containing protein</fullName>
    </recommendedName>
</protein>
<dbReference type="InterPro" id="IPR052073">
    <property type="entry name" value="Amide_Lactam_Regulators"/>
</dbReference>
<organism evidence="7 8">
    <name type="scientific">Exophiala xenobiotica</name>
    <dbReference type="NCBI Taxonomy" id="348802"/>
    <lineage>
        <taxon>Eukaryota</taxon>
        <taxon>Fungi</taxon>
        <taxon>Dikarya</taxon>
        <taxon>Ascomycota</taxon>
        <taxon>Pezizomycotina</taxon>
        <taxon>Eurotiomycetes</taxon>
        <taxon>Chaetothyriomycetidae</taxon>
        <taxon>Chaetothyriales</taxon>
        <taxon>Herpotrichiellaceae</taxon>
        <taxon>Exophiala</taxon>
    </lineage>
</organism>
<evidence type="ECO:0000313" key="8">
    <source>
        <dbReference type="Proteomes" id="UP000054342"/>
    </source>
</evidence>
<keyword evidence="1" id="KW-0862">Zinc</keyword>
<evidence type="ECO:0000256" key="3">
    <source>
        <dbReference type="ARBA" id="ARBA00023125"/>
    </source>
</evidence>
<dbReference type="GO" id="GO:0003677">
    <property type="term" value="F:DNA binding"/>
    <property type="evidence" value="ECO:0007669"/>
    <property type="project" value="UniProtKB-KW"/>
</dbReference>
<dbReference type="OrthoDB" id="10251155at2759"/>
<keyword evidence="2" id="KW-0805">Transcription regulation</keyword>
<evidence type="ECO:0000256" key="1">
    <source>
        <dbReference type="ARBA" id="ARBA00022833"/>
    </source>
</evidence>
<keyword evidence="3" id="KW-0238">DNA-binding</keyword>
<dbReference type="EMBL" id="KN847320">
    <property type="protein sequence ID" value="KIW54532.1"/>
    <property type="molecule type" value="Genomic_DNA"/>
</dbReference>
<dbReference type="Pfam" id="PF04082">
    <property type="entry name" value="Fungal_trans"/>
    <property type="match status" value="1"/>
</dbReference>